<reference evidence="2 3" key="1">
    <citation type="submission" date="2018-11" db="EMBL/GenBank/DDBJ databases">
        <title>Draft genome analysis of Rheinheimera mesophila isolated from an industrial waste site.</title>
        <authorList>
            <person name="Yu Q."/>
            <person name="Qi Y."/>
            <person name="Zhang H."/>
            <person name="Lu Y."/>
            <person name="Pu J."/>
        </authorList>
    </citation>
    <scope>NUCLEOTIDE SEQUENCE [LARGE SCALE GENOMIC DNA]</scope>
    <source>
        <strain evidence="2 3">IITR13</strain>
    </source>
</reference>
<name>A0A3P3QTQ9_9GAMM</name>
<keyword evidence="3" id="KW-1185">Reference proteome</keyword>
<protein>
    <submittedName>
        <fullName evidence="2">Uncharacterized protein</fullName>
    </submittedName>
</protein>
<dbReference type="AlphaFoldDB" id="A0A3P3QTQ9"/>
<dbReference type="OrthoDB" id="6119186at2"/>
<accession>A0A3P3QTQ9</accession>
<dbReference type="EMBL" id="RRCF01000001">
    <property type="protein sequence ID" value="RRJ23869.1"/>
    <property type="molecule type" value="Genomic_DNA"/>
</dbReference>
<proteinExistence type="predicted"/>
<comment type="caution">
    <text evidence="2">The sequence shown here is derived from an EMBL/GenBank/DDBJ whole genome shotgun (WGS) entry which is preliminary data.</text>
</comment>
<dbReference type="RefSeq" id="WP_046519886.1">
    <property type="nucleotide sequence ID" value="NZ_LAVS01000019.1"/>
</dbReference>
<gene>
    <name evidence="2" type="ORF">EIK76_07405</name>
</gene>
<organism evidence="2 3">
    <name type="scientific">Rheinheimera mesophila</name>
    <dbReference type="NCBI Taxonomy" id="1547515"/>
    <lineage>
        <taxon>Bacteria</taxon>
        <taxon>Pseudomonadati</taxon>
        <taxon>Pseudomonadota</taxon>
        <taxon>Gammaproteobacteria</taxon>
        <taxon>Chromatiales</taxon>
        <taxon>Chromatiaceae</taxon>
        <taxon>Rheinheimera</taxon>
    </lineage>
</organism>
<evidence type="ECO:0000313" key="3">
    <source>
        <dbReference type="Proteomes" id="UP000276260"/>
    </source>
</evidence>
<feature type="coiled-coil region" evidence="1">
    <location>
        <begin position="40"/>
        <end position="74"/>
    </location>
</feature>
<sequence length="139" mass="15373">MPDIASIGAALASIKTATEIAKLIKDSGASLEQAEVKLQIANLISSLADAKIELAELQTEMNQLKDKLNQRVSVKWVKPYYMMQSDAGTEGPFCPTCYDNNEKMIRLQGSGCKGWSCLTCKGFFKDSEYVDPPQIRFSR</sequence>
<keyword evidence="1" id="KW-0175">Coiled coil</keyword>
<evidence type="ECO:0000313" key="2">
    <source>
        <dbReference type="EMBL" id="RRJ23869.1"/>
    </source>
</evidence>
<dbReference type="Proteomes" id="UP000276260">
    <property type="component" value="Unassembled WGS sequence"/>
</dbReference>
<evidence type="ECO:0000256" key="1">
    <source>
        <dbReference type="SAM" id="Coils"/>
    </source>
</evidence>